<gene>
    <name evidence="1" type="ordered locus">BFO_1239</name>
</gene>
<proteinExistence type="predicted"/>
<evidence type="ECO:0000313" key="1">
    <source>
        <dbReference type="EMBL" id="AEW19769.1"/>
    </source>
</evidence>
<reference evidence="2" key="1">
    <citation type="submission" date="2011-12" db="EMBL/GenBank/DDBJ databases">
        <title>Complete sequence of Tannerella forsythia ATCC 43037.</title>
        <authorList>
            <person name="Dewhirst F."/>
            <person name="Tanner A."/>
            <person name="Izard J."/>
            <person name="Brinkac L."/>
            <person name="Durkin A.S."/>
            <person name="Hostetler J."/>
            <person name="Shetty J."/>
            <person name="Torralba M."/>
            <person name="Gill S."/>
            <person name="Nelson K."/>
        </authorList>
    </citation>
    <scope>NUCLEOTIDE SEQUENCE [LARGE SCALE GENOMIC DNA]</scope>
    <source>
        <strain evidence="2">ATCC 43037 / JCM 10827 / CCUG 33226 / KCTC 5666 / FDC 338</strain>
    </source>
</reference>
<dbReference type="AlphaFoldDB" id="G8UJ71"/>
<evidence type="ECO:0000313" key="2">
    <source>
        <dbReference type="Proteomes" id="UP000005436"/>
    </source>
</evidence>
<dbReference type="KEGG" id="tfo:BFO_1239"/>
<dbReference type="Proteomes" id="UP000005436">
    <property type="component" value="Chromosome"/>
</dbReference>
<keyword evidence="2" id="KW-1185">Reference proteome</keyword>
<organism evidence="1 2">
    <name type="scientific">Tannerella forsythia (strain ATCC 43037 / JCM 10827 / CCUG 21028 A / KCTC 5666 / FDC 338)</name>
    <name type="common">Bacteroides forsythus</name>
    <dbReference type="NCBI Taxonomy" id="203275"/>
    <lineage>
        <taxon>Bacteria</taxon>
        <taxon>Pseudomonadati</taxon>
        <taxon>Bacteroidota</taxon>
        <taxon>Bacteroidia</taxon>
        <taxon>Bacteroidales</taxon>
        <taxon>Tannerellaceae</taxon>
        <taxon>Tannerella</taxon>
    </lineage>
</organism>
<sequence>MNMIGKKRVHKIKNPARSLQGAGFQSDNFAIYLSERNCIQLKVFIY</sequence>
<protein>
    <submittedName>
        <fullName evidence="1">Uncharacterized protein</fullName>
    </submittedName>
</protein>
<accession>G8UJ71</accession>
<dbReference type="EMBL" id="CP003191">
    <property type="protein sequence ID" value="AEW19769.1"/>
    <property type="molecule type" value="Genomic_DNA"/>
</dbReference>
<dbReference type="HOGENOM" id="CLU_3190028_0_0_10"/>
<name>G8UJ71_TANFA</name>